<gene>
    <name evidence="8" type="ORF">SAMN05443544_1587</name>
</gene>
<dbReference type="Proteomes" id="UP000184699">
    <property type="component" value="Unassembled WGS sequence"/>
</dbReference>
<keyword evidence="3 6" id="KW-0812">Transmembrane</keyword>
<organism evidence="8 9">
    <name type="scientific">Agromyces cerinus subsp. cerinus</name>
    <dbReference type="NCBI Taxonomy" id="232089"/>
    <lineage>
        <taxon>Bacteria</taxon>
        <taxon>Bacillati</taxon>
        <taxon>Actinomycetota</taxon>
        <taxon>Actinomycetes</taxon>
        <taxon>Micrococcales</taxon>
        <taxon>Microbacteriaceae</taxon>
        <taxon>Agromyces</taxon>
    </lineage>
</organism>
<feature type="domain" description="Cardiolipin synthase N-terminal" evidence="7">
    <location>
        <begin position="22"/>
        <end position="63"/>
    </location>
</feature>
<proteinExistence type="predicted"/>
<evidence type="ECO:0000259" key="7">
    <source>
        <dbReference type="Pfam" id="PF13396"/>
    </source>
</evidence>
<evidence type="ECO:0000313" key="9">
    <source>
        <dbReference type="Proteomes" id="UP000184699"/>
    </source>
</evidence>
<evidence type="ECO:0000256" key="4">
    <source>
        <dbReference type="ARBA" id="ARBA00022989"/>
    </source>
</evidence>
<evidence type="ECO:0000256" key="5">
    <source>
        <dbReference type="ARBA" id="ARBA00023136"/>
    </source>
</evidence>
<sequence>MSFWDYLTVFFWVYVGIACLCIFVVLIVDIFRDHSLSGWAKAAWVAFLIVMPFVGSIVYLIMRGGGMSSRRGGDQPMLA</sequence>
<feature type="transmembrane region" description="Helical" evidence="6">
    <location>
        <begin position="6"/>
        <end position="31"/>
    </location>
</feature>
<feature type="transmembrane region" description="Helical" evidence="6">
    <location>
        <begin position="43"/>
        <end position="62"/>
    </location>
</feature>
<evidence type="ECO:0000256" key="2">
    <source>
        <dbReference type="ARBA" id="ARBA00022475"/>
    </source>
</evidence>
<accession>A0A1N6EYY1</accession>
<comment type="subcellular location">
    <subcellularLocation>
        <location evidence="1">Cell membrane</location>
        <topology evidence="1">Multi-pass membrane protein</topology>
    </subcellularLocation>
</comment>
<dbReference type="Pfam" id="PF13396">
    <property type="entry name" value="PLDc_N"/>
    <property type="match status" value="1"/>
</dbReference>
<evidence type="ECO:0000256" key="6">
    <source>
        <dbReference type="SAM" id="Phobius"/>
    </source>
</evidence>
<evidence type="ECO:0000256" key="1">
    <source>
        <dbReference type="ARBA" id="ARBA00004651"/>
    </source>
</evidence>
<dbReference type="EMBL" id="FSRJ01000002">
    <property type="protein sequence ID" value="SIN88220.1"/>
    <property type="molecule type" value="Genomic_DNA"/>
</dbReference>
<dbReference type="AlphaFoldDB" id="A0A1N6EYY1"/>
<keyword evidence="2" id="KW-1003">Cell membrane</keyword>
<keyword evidence="4 6" id="KW-1133">Transmembrane helix</keyword>
<evidence type="ECO:0000256" key="3">
    <source>
        <dbReference type="ARBA" id="ARBA00022692"/>
    </source>
</evidence>
<name>A0A1N6EYY1_9MICO</name>
<dbReference type="RefSeq" id="WP_074259801.1">
    <property type="nucleotide sequence ID" value="NZ_FSRJ01000002.1"/>
</dbReference>
<evidence type="ECO:0000313" key="8">
    <source>
        <dbReference type="EMBL" id="SIN88220.1"/>
    </source>
</evidence>
<protein>
    <submittedName>
        <fullName evidence="8">Phospholipase_D-nuclease N-terminal</fullName>
    </submittedName>
</protein>
<dbReference type="STRING" id="232089.SAMN05443544_1587"/>
<keyword evidence="9" id="KW-1185">Reference proteome</keyword>
<dbReference type="OrthoDB" id="7596142at2"/>
<dbReference type="GO" id="GO:0005886">
    <property type="term" value="C:plasma membrane"/>
    <property type="evidence" value="ECO:0007669"/>
    <property type="project" value="UniProtKB-SubCell"/>
</dbReference>
<reference evidence="9" key="1">
    <citation type="submission" date="2016-11" db="EMBL/GenBank/DDBJ databases">
        <authorList>
            <person name="Varghese N."/>
            <person name="Submissions S."/>
        </authorList>
    </citation>
    <scope>NUCLEOTIDE SEQUENCE [LARGE SCALE GENOMIC DNA]</scope>
    <source>
        <strain evidence="9">DSM 8595</strain>
    </source>
</reference>
<dbReference type="InterPro" id="IPR027379">
    <property type="entry name" value="CLS_N"/>
</dbReference>
<keyword evidence="5 6" id="KW-0472">Membrane</keyword>